<feature type="region of interest" description="Disordered" evidence="2">
    <location>
        <begin position="239"/>
        <end position="311"/>
    </location>
</feature>
<evidence type="ECO:0000313" key="5">
    <source>
        <dbReference type="Proteomes" id="UP001209570"/>
    </source>
</evidence>
<organism evidence="4 5">
    <name type="scientific">Pythium insidiosum</name>
    <name type="common">Pythiosis disease agent</name>
    <dbReference type="NCBI Taxonomy" id="114742"/>
    <lineage>
        <taxon>Eukaryota</taxon>
        <taxon>Sar</taxon>
        <taxon>Stramenopiles</taxon>
        <taxon>Oomycota</taxon>
        <taxon>Peronosporomycetes</taxon>
        <taxon>Pythiales</taxon>
        <taxon>Pythiaceae</taxon>
        <taxon>Pythium</taxon>
    </lineage>
</organism>
<gene>
    <name evidence="4" type="ORF">P43SY_005523</name>
</gene>
<comment type="caution">
    <text evidence="4">The sequence shown here is derived from an EMBL/GenBank/DDBJ whole genome shotgun (WGS) entry which is preliminary data.</text>
</comment>
<dbReference type="Proteomes" id="UP001209570">
    <property type="component" value="Unassembled WGS sequence"/>
</dbReference>
<accession>A0AAD5M661</accession>
<name>A0AAD5M661_PYTIN</name>
<keyword evidence="1" id="KW-0863">Zinc-finger</keyword>
<evidence type="ECO:0000256" key="2">
    <source>
        <dbReference type="SAM" id="MobiDB-lite"/>
    </source>
</evidence>
<evidence type="ECO:0000256" key="1">
    <source>
        <dbReference type="PROSITE-ProRule" id="PRU00175"/>
    </source>
</evidence>
<evidence type="ECO:0000313" key="4">
    <source>
        <dbReference type="EMBL" id="KAJ0405957.1"/>
    </source>
</evidence>
<proteinExistence type="predicted"/>
<dbReference type="AlphaFoldDB" id="A0AAD5M661"/>
<dbReference type="EMBL" id="JAKCXM010000038">
    <property type="protein sequence ID" value="KAJ0405957.1"/>
    <property type="molecule type" value="Genomic_DNA"/>
</dbReference>
<evidence type="ECO:0000259" key="3">
    <source>
        <dbReference type="PROSITE" id="PS50089"/>
    </source>
</evidence>
<reference evidence="4" key="1">
    <citation type="submission" date="2021-12" db="EMBL/GenBank/DDBJ databases">
        <title>Prjna785345.</title>
        <authorList>
            <person name="Rujirawat T."/>
            <person name="Krajaejun T."/>
        </authorList>
    </citation>
    <scope>NUCLEOTIDE SEQUENCE</scope>
    <source>
        <strain evidence="4">Pi057C3</strain>
    </source>
</reference>
<dbReference type="GO" id="GO:0005737">
    <property type="term" value="C:cytoplasm"/>
    <property type="evidence" value="ECO:0007669"/>
    <property type="project" value="TreeGrafter"/>
</dbReference>
<keyword evidence="1" id="KW-0862">Zinc</keyword>
<dbReference type="InterPro" id="IPR001841">
    <property type="entry name" value="Znf_RING"/>
</dbReference>
<keyword evidence="5" id="KW-1185">Reference proteome</keyword>
<sequence length="311" mass="34433">MGNTPPRRGSASRELDKFTAPTGLYPSCPWDVRTARRLILDKRLAPRIPGREAKESCFTQECPICFMYYPGNLNQAACCNNTICTECYLQLRPPKLSVCCPFCNRNDFAVKYAAPAVFNLSSVYAESSPAANESRGASPAGVDPAIARHFASVEDRHHLRDSLRAQLNLSDRRLTTPPPRSASMHAGGSGRIVISSPEDVVQLSESRYIIATAADAARLEEMMLLEAIRRSMHDVNLAKDQQTEHDDQDEREETHHEQDDADGEADTLRPARIVVEQHAAQRRPSTNPFDEAGGAPAASAQRRESWNPFSD</sequence>
<dbReference type="PROSITE" id="PS50089">
    <property type="entry name" value="ZF_RING_2"/>
    <property type="match status" value="1"/>
</dbReference>
<dbReference type="GO" id="GO:0008270">
    <property type="term" value="F:zinc ion binding"/>
    <property type="evidence" value="ECO:0007669"/>
    <property type="project" value="UniProtKB-KW"/>
</dbReference>
<protein>
    <recommendedName>
        <fullName evidence="3">RING-type domain-containing protein</fullName>
    </recommendedName>
</protein>
<dbReference type="PANTHER" id="PTHR31315">
    <property type="entry name" value="PROTEIN SIP5"/>
    <property type="match status" value="1"/>
</dbReference>
<feature type="region of interest" description="Disordered" evidence="2">
    <location>
        <begin position="168"/>
        <end position="191"/>
    </location>
</feature>
<dbReference type="InterPro" id="IPR039301">
    <property type="entry name" value="Sip5/DA2"/>
</dbReference>
<dbReference type="PANTHER" id="PTHR31315:SF1">
    <property type="entry name" value="PROTEIN SIP5"/>
    <property type="match status" value="1"/>
</dbReference>
<feature type="domain" description="RING-type" evidence="3">
    <location>
        <begin position="62"/>
        <end position="104"/>
    </location>
</feature>
<keyword evidence="1" id="KW-0479">Metal-binding</keyword>